<dbReference type="InterPro" id="IPR010736">
    <property type="entry name" value="SHIPPO-rpt"/>
</dbReference>
<reference evidence="2" key="1">
    <citation type="submission" date="2025-08" db="UniProtKB">
        <authorList>
            <consortium name="Ensembl"/>
        </authorList>
    </citation>
    <scope>IDENTIFICATION</scope>
</reference>
<reference evidence="2" key="2">
    <citation type="submission" date="2025-09" db="UniProtKB">
        <authorList>
            <consortium name="Ensembl"/>
        </authorList>
    </citation>
    <scope>IDENTIFICATION</scope>
</reference>
<organism evidence="2 3">
    <name type="scientific">Neogobius melanostomus</name>
    <name type="common">round goby</name>
    <dbReference type="NCBI Taxonomy" id="47308"/>
    <lineage>
        <taxon>Eukaryota</taxon>
        <taxon>Metazoa</taxon>
        <taxon>Chordata</taxon>
        <taxon>Craniata</taxon>
        <taxon>Vertebrata</taxon>
        <taxon>Euteleostomi</taxon>
        <taxon>Actinopterygii</taxon>
        <taxon>Neopterygii</taxon>
        <taxon>Teleostei</taxon>
        <taxon>Neoteleostei</taxon>
        <taxon>Acanthomorphata</taxon>
        <taxon>Gobiaria</taxon>
        <taxon>Gobiiformes</taxon>
        <taxon>Gobioidei</taxon>
        <taxon>Gobiidae</taxon>
        <taxon>Benthophilinae</taxon>
        <taxon>Neogobiini</taxon>
        <taxon>Neogobius</taxon>
    </lineage>
</organism>
<dbReference type="Proteomes" id="UP000694523">
    <property type="component" value="Unplaced"/>
</dbReference>
<evidence type="ECO:0000313" key="3">
    <source>
        <dbReference type="Proteomes" id="UP000694523"/>
    </source>
</evidence>
<dbReference type="PANTHER" id="PTHR21580">
    <property type="entry name" value="SHIPPO-1-RELATED"/>
    <property type="match status" value="1"/>
</dbReference>
<name>A0A8C6T2L5_9GOBI</name>
<sequence>MFLFPFEQSVARVNNWRTSWRICLYCVISLIGPGPGRYGLPPTIGFIGHDFTKPSSPAYSFHGRMSVFSVDSSPGPMYQINAKMTRFGRDGTPAYSMLGRIKAQKFLQTPGPGTYSPEKAPPCNLQRRTPRYTIGSRTLYHTVDAVPSPNKYCLPPLLGPQIPNKPASASFTMSGSYPTGGPAMDLAKTPGPCGYNSTNPNIYLHRQPAFSILGRSTLPKDHTRKPGPGTYNPETVTIHKARAPSYSLGIRHSEFVTPLIIHLPD</sequence>
<proteinExistence type="predicted"/>
<feature type="region of interest" description="Disordered" evidence="1">
    <location>
        <begin position="216"/>
        <end position="235"/>
    </location>
</feature>
<dbReference type="InterPro" id="IPR051291">
    <property type="entry name" value="CIMAP"/>
</dbReference>
<dbReference type="GO" id="GO:0005856">
    <property type="term" value="C:cytoskeleton"/>
    <property type="evidence" value="ECO:0007669"/>
    <property type="project" value="TreeGrafter"/>
</dbReference>
<protein>
    <submittedName>
        <fullName evidence="2">Outer dense fiber of sperm tails 3-like 2b</fullName>
    </submittedName>
</protein>
<evidence type="ECO:0000256" key="1">
    <source>
        <dbReference type="SAM" id="MobiDB-lite"/>
    </source>
</evidence>
<dbReference type="AlphaFoldDB" id="A0A8C6T2L5"/>
<dbReference type="Pfam" id="PF07004">
    <property type="entry name" value="SHIPPO-rpt"/>
    <property type="match status" value="4"/>
</dbReference>
<evidence type="ECO:0000313" key="2">
    <source>
        <dbReference type="Ensembl" id="ENSNMLP00000015372.1"/>
    </source>
</evidence>
<dbReference type="PANTHER" id="PTHR21580:SF57">
    <property type="entry name" value="OUTER DENSE FIBER OF SPERM TAILS 3-LIKE 2-RELATED"/>
    <property type="match status" value="1"/>
</dbReference>
<dbReference type="Ensembl" id="ENSNMLT00000017268.1">
    <property type="protein sequence ID" value="ENSNMLP00000015372.1"/>
    <property type="gene ID" value="ENSNMLG00000010156.1"/>
</dbReference>
<keyword evidence="3" id="KW-1185">Reference proteome</keyword>
<accession>A0A8C6T2L5</accession>